<protein>
    <submittedName>
        <fullName evidence="2">Uncharacterized protein</fullName>
    </submittedName>
</protein>
<name>A0A5C5GHC2_9RHOB</name>
<evidence type="ECO:0000256" key="1">
    <source>
        <dbReference type="SAM" id="SignalP"/>
    </source>
</evidence>
<dbReference type="OrthoDB" id="7864602at2"/>
<organism evidence="2 3">
    <name type="scientific">Pelagovum pacificum</name>
    <dbReference type="NCBI Taxonomy" id="2588711"/>
    <lineage>
        <taxon>Bacteria</taxon>
        <taxon>Pseudomonadati</taxon>
        <taxon>Pseudomonadota</taxon>
        <taxon>Alphaproteobacteria</taxon>
        <taxon>Rhodobacterales</taxon>
        <taxon>Paracoccaceae</taxon>
        <taxon>Pelagovum</taxon>
    </lineage>
</organism>
<dbReference type="AlphaFoldDB" id="A0A5C5GHC2"/>
<reference evidence="2 3" key="1">
    <citation type="submission" date="2019-06" db="EMBL/GenBank/DDBJ databases">
        <title>Genome of new Rhodobacteraceae sp. SM1903.</title>
        <authorList>
            <person name="Ren X."/>
        </authorList>
    </citation>
    <scope>NUCLEOTIDE SEQUENCE [LARGE SCALE GENOMIC DNA]</scope>
    <source>
        <strain evidence="2 3">SM1903</strain>
    </source>
</reference>
<evidence type="ECO:0000313" key="3">
    <source>
        <dbReference type="Proteomes" id="UP000314011"/>
    </source>
</evidence>
<accession>A0A5C5GHC2</accession>
<dbReference type="Proteomes" id="UP000314011">
    <property type="component" value="Unassembled WGS sequence"/>
</dbReference>
<sequence>MSVRILALTLFAGPALADLDPCLVGTWKADMLDVAEVYASTMNATDVTARGDIVLTVAPDGRATMQPRNFELDTLIPNTPPMTVSVTGALTGRFQTSGNSYWMEGESYSLVGTADFLGTRMEVPFTGANEYLAGASGIYGCTDAGMAFEPDGGPGSMPRSWYRQ</sequence>
<proteinExistence type="predicted"/>
<feature type="chain" id="PRO_5022972159" evidence="1">
    <location>
        <begin position="18"/>
        <end position="164"/>
    </location>
</feature>
<feature type="signal peptide" evidence="1">
    <location>
        <begin position="1"/>
        <end position="17"/>
    </location>
</feature>
<dbReference type="RefSeq" id="WP_140194184.1">
    <property type="nucleotide sequence ID" value="NZ_CP065915.1"/>
</dbReference>
<evidence type="ECO:0000313" key="2">
    <source>
        <dbReference type="EMBL" id="TNY33497.1"/>
    </source>
</evidence>
<gene>
    <name evidence="2" type="ORF">FHY64_09550</name>
</gene>
<comment type="caution">
    <text evidence="2">The sequence shown here is derived from an EMBL/GenBank/DDBJ whole genome shotgun (WGS) entry which is preliminary data.</text>
</comment>
<dbReference type="EMBL" id="VFFF01000001">
    <property type="protein sequence ID" value="TNY33497.1"/>
    <property type="molecule type" value="Genomic_DNA"/>
</dbReference>
<keyword evidence="1" id="KW-0732">Signal</keyword>
<keyword evidence="3" id="KW-1185">Reference proteome</keyword>